<comment type="caution">
    <text evidence="2">The sequence shown here is derived from an EMBL/GenBank/DDBJ whole genome shotgun (WGS) entry which is preliminary data.</text>
</comment>
<dbReference type="EMBL" id="AVOT02051587">
    <property type="protein sequence ID" value="MBW0546586.1"/>
    <property type="molecule type" value="Genomic_DNA"/>
</dbReference>
<dbReference type="InterPro" id="IPR056924">
    <property type="entry name" value="SH3_Tf2-1"/>
</dbReference>
<evidence type="ECO:0000313" key="2">
    <source>
        <dbReference type="EMBL" id="MBW0546586.1"/>
    </source>
</evidence>
<organism evidence="2 3">
    <name type="scientific">Austropuccinia psidii MF-1</name>
    <dbReference type="NCBI Taxonomy" id="1389203"/>
    <lineage>
        <taxon>Eukaryota</taxon>
        <taxon>Fungi</taxon>
        <taxon>Dikarya</taxon>
        <taxon>Basidiomycota</taxon>
        <taxon>Pucciniomycotina</taxon>
        <taxon>Pucciniomycetes</taxon>
        <taxon>Pucciniales</taxon>
        <taxon>Sphaerophragmiaceae</taxon>
        <taxon>Austropuccinia</taxon>
    </lineage>
</organism>
<feature type="domain" description="Tf2-1-like SH3-like" evidence="1">
    <location>
        <begin position="31"/>
        <end position="78"/>
    </location>
</feature>
<evidence type="ECO:0000313" key="3">
    <source>
        <dbReference type="Proteomes" id="UP000765509"/>
    </source>
</evidence>
<dbReference type="OrthoDB" id="74300at2759"/>
<reference evidence="2" key="1">
    <citation type="submission" date="2021-03" db="EMBL/GenBank/DDBJ databases">
        <title>Draft genome sequence of rust myrtle Austropuccinia psidii MF-1, a brazilian biotype.</title>
        <authorList>
            <person name="Quecine M.C."/>
            <person name="Pachon D.M.R."/>
            <person name="Bonatelli M.L."/>
            <person name="Correr F.H."/>
            <person name="Franceschini L.M."/>
            <person name="Leite T.F."/>
            <person name="Margarido G.R.A."/>
            <person name="Almeida C.A."/>
            <person name="Ferrarezi J.A."/>
            <person name="Labate C.A."/>
        </authorList>
    </citation>
    <scope>NUCLEOTIDE SEQUENCE</scope>
    <source>
        <strain evidence="2">MF-1</strain>
    </source>
</reference>
<dbReference type="Pfam" id="PF24626">
    <property type="entry name" value="SH3_Tf2-1"/>
    <property type="match status" value="1"/>
</dbReference>
<dbReference type="Proteomes" id="UP000765509">
    <property type="component" value="Unassembled WGS sequence"/>
</dbReference>
<proteinExistence type="predicted"/>
<sequence>MLKKWDKSNKTPEFKVGNLILILKFSFNDIKGSKKLKDSFAGPFIIKDRHGKNAVQVELSGELQKNHLTFPVSLLKNYNSSDKELFPLRNETPLEVTKFDQSEEKRVMKVRRLRGKNEGEYLGRYRNPQHENEWLSESKIPDCQKFLRSFRDERRPIPQ</sequence>
<protein>
    <recommendedName>
        <fullName evidence="1">Tf2-1-like SH3-like domain-containing protein</fullName>
    </recommendedName>
</protein>
<accession>A0A9Q3FUL4</accession>
<gene>
    <name evidence="2" type="ORF">O181_086301</name>
</gene>
<dbReference type="AlphaFoldDB" id="A0A9Q3FUL4"/>
<evidence type="ECO:0000259" key="1">
    <source>
        <dbReference type="Pfam" id="PF24626"/>
    </source>
</evidence>
<name>A0A9Q3FUL4_9BASI</name>
<keyword evidence="3" id="KW-1185">Reference proteome</keyword>